<dbReference type="GO" id="GO:0003676">
    <property type="term" value="F:nucleic acid binding"/>
    <property type="evidence" value="ECO:0007669"/>
    <property type="project" value="InterPro"/>
</dbReference>
<accession>A0A4Y2UY98</accession>
<evidence type="ECO:0008006" key="3">
    <source>
        <dbReference type="Google" id="ProtNLM"/>
    </source>
</evidence>
<keyword evidence="2" id="KW-1185">Reference proteome</keyword>
<proteinExistence type="predicted"/>
<dbReference type="Proteomes" id="UP000499080">
    <property type="component" value="Unassembled WGS sequence"/>
</dbReference>
<evidence type="ECO:0000313" key="1">
    <source>
        <dbReference type="EMBL" id="GBO17104.1"/>
    </source>
</evidence>
<evidence type="ECO:0000313" key="2">
    <source>
        <dbReference type="Proteomes" id="UP000499080"/>
    </source>
</evidence>
<sequence length="108" mass="12509">MFSHYCQKKSLFQLSVPPISRKGKSLGHCEAMRRKRPCILSNDVILLYDNTHTVHKTQELLQKFKLEFWSHPPYNPDLAPNLGSKHLSRIRFSSNSDLKTASENWLNG</sequence>
<dbReference type="Gene3D" id="3.30.420.10">
    <property type="entry name" value="Ribonuclease H-like superfamily/Ribonuclease H"/>
    <property type="match status" value="1"/>
</dbReference>
<comment type="caution">
    <text evidence="1">The sequence shown here is derived from an EMBL/GenBank/DDBJ whole genome shotgun (WGS) entry which is preliminary data.</text>
</comment>
<dbReference type="AlphaFoldDB" id="A0A4Y2UY98"/>
<dbReference type="OrthoDB" id="6568111at2759"/>
<protein>
    <recommendedName>
        <fullName evidence="3">Mariner Mos1 transposase</fullName>
    </recommendedName>
</protein>
<dbReference type="EMBL" id="BGPR01040908">
    <property type="protein sequence ID" value="GBO17104.1"/>
    <property type="molecule type" value="Genomic_DNA"/>
</dbReference>
<dbReference type="InterPro" id="IPR036397">
    <property type="entry name" value="RNaseH_sf"/>
</dbReference>
<gene>
    <name evidence="1" type="ORF">AVEN_163658_1</name>
</gene>
<reference evidence="1 2" key="1">
    <citation type="journal article" date="2019" name="Sci. Rep.">
        <title>Orb-weaving spider Araneus ventricosus genome elucidates the spidroin gene catalogue.</title>
        <authorList>
            <person name="Kono N."/>
            <person name="Nakamura H."/>
            <person name="Ohtoshi R."/>
            <person name="Moran D.A.P."/>
            <person name="Shinohara A."/>
            <person name="Yoshida Y."/>
            <person name="Fujiwara M."/>
            <person name="Mori M."/>
            <person name="Tomita M."/>
            <person name="Arakawa K."/>
        </authorList>
    </citation>
    <scope>NUCLEOTIDE SEQUENCE [LARGE SCALE GENOMIC DNA]</scope>
</reference>
<name>A0A4Y2UY98_ARAVE</name>
<organism evidence="1 2">
    <name type="scientific">Araneus ventricosus</name>
    <name type="common">Orbweaver spider</name>
    <name type="synonym">Epeira ventricosa</name>
    <dbReference type="NCBI Taxonomy" id="182803"/>
    <lineage>
        <taxon>Eukaryota</taxon>
        <taxon>Metazoa</taxon>
        <taxon>Ecdysozoa</taxon>
        <taxon>Arthropoda</taxon>
        <taxon>Chelicerata</taxon>
        <taxon>Arachnida</taxon>
        <taxon>Araneae</taxon>
        <taxon>Araneomorphae</taxon>
        <taxon>Entelegynae</taxon>
        <taxon>Araneoidea</taxon>
        <taxon>Araneidae</taxon>
        <taxon>Araneus</taxon>
    </lineage>
</organism>